<dbReference type="HAMAP" id="MF_01139">
    <property type="entry name" value="ISPT"/>
    <property type="match status" value="1"/>
</dbReference>
<dbReference type="PANTHER" id="PTHR10291">
    <property type="entry name" value="DEHYDRODOLICHYL DIPHOSPHATE SYNTHASE FAMILY MEMBER"/>
    <property type="match status" value="1"/>
</dbReference>
<dbReference type="Proteomes" id="UP001501588">
    <property type="component" value="Unassembled WGS sequence"/>
</dbReference>
<protein>
    <recommendedName>
        <fullName evidence="2">Isoprenyl transferase</fullName>
        <ecNumber evidence="2">2.5.1.-</ecNumber>
    </recommendedName>
</protein>
<feature type="binding site" evidence="2">
    <location>
        <begin position="200"/>
        <end position="202"/>
    </location>
    <ligand>
        <name>substrate</name>
    </ligand>
</feature>
<dbReference type="SUPFAM" id="SSF64005">
    <property type="entry name" value="Undecaprenyl diphosphate synthase"/>
    <property type="match status" value="1"/>
</dbReference>
<dbReference type="GO" id="GO:0016740">
    <property type="term" value="F:transferase activity"/>
    <property type="evidence" value="ECO:0007669"/>
    <property type="project" value="UniProtKB-KW"/>
</dbReference>
<keyword evidence="4" id="KW-1185">Reference proteome</keyword>
<name>A0ABN1EZQ6_9PROT</name>
<organism evidence="3 4">
    <name type="scientific">Craurococcus roseus</name>
    <dbReference type="NCBI Taxonomy" id="77585"/>
    <lineage>
        <taxon>Bacteria</taxon>
        <taxon>Pseudomonadati</taxon>
        <taxon>Pseudomonadota</taxon>
        <taxon>Alphaproteobacteria</taxon>
        <taxon>Acetobacterales</taxon>
        <taxon>Acetobacteraceae</taxon>
        <taxon>Craurococcus</taxon>
    </lineage>
</organism>
<evidence type="ECO:0000313" key="4">
    <source>
        <dbReference type="Proteomes" id="UP001501588"/>
    </source>
</evidence>
<dbReference type="Pfam" id="PF01255">
    <property type="entry name" value="Prenyltransf"/>
    <property type="match status" value="1"/>
</dbReference>
<dbReference type="Gene3D" id="3.40.1180.10">
    <property type="entry name" value="Decaprenyl diphosphate synthase-like"/>
    <property type="match status" value="1"/>
</dbReference>
<evidence type="ECO:0000256" key="1">
    <source>
        <dbReference type="ARBA" id="ARBA00022679"/>
    </source>
</evidence>
<dbReference type="InterPro" id="IPR036424">
    <property type="entry name" value="UPP_synth-like_sf"/>
</dbReference>
<dbReference type="PROSITE" id="PS01066">
    <property type="entry name" value="UPP_SYNTHASE"/>
    <property type="match status" value="1"/>
</dbReference>
<feature type="binding site" evidence="2">
    <location>
        <begin position="27"/>
        <end position="30"/>
    </location>
    <ligand>
        <name>substrate</name>
    </ligand>
</feature>
<feature type="binding site" evidence="2">
    <location>
        <begin position="71"/>
        <end position="73"/>
    </location>
    <ligand>
        <name>substrate</name>
    </ligand>
</feature>
<dbReference type="EC" id="2.5.1.-" evidence="2"/>
<dbReference type="NCBIfam" id="TIGR00055">
    <property type="entry name" value="uppS"/>
    <property type="match status" value="1"/>
</dbReference>
<feature type="active site" evidence="2">
    <location>
        <position position="26"/>
    </location>
</feature>
<feature type="binding site" evidence="2">
    <location>
        <position position="31"/>
    </location>
    <ligand>
        <name>substrate</name>
    </ligand>
</feature>
<comment type="cofactor">
    <cofactor evidence="2">
        <name>Mg(2+)</name>
        <dbReference type="ChEBI" id="CHEBI:18420"/>
    </cofactor>
    <text evidence="2">Binds 2 magnesium ions per subunit.</text>
</comment>
<evidence type="ECO:0000256" key="2">
    <source>
        <dbReference type="HAMAP-Rule" id="MF_01139"/>
    </source>
</evidence>
<feature type="binding site" evidence="2">
    <location>
        <position position="75"/>
    </location>
    <ligand>
        <name>substrate</name>
    </ligand>
</feature>
<dbReference type="PANTHER" id="PTHR10291:SF0">
    <property type="entry name" value="DEHYDRODOLICHYL DIPHOSPHATE SYNTHASE 2"/>
    <property type="match status" value="1"/>
</dbReference>
<dbReference type="InterPro" id="IPR001441">
    <property type="entry name" value="UPP_synth-like"/>
</dbReference>
<keyword evidence="2" id="KW-0479">Metal-binding</keyword>
<keyword evidence="1 2" id="KW-0808">Transferase</keyword>
<feature type="binding site" evidence="2">
    <location>
        <position position="43"/>
    </location>
    <ligand>
        <name>substrate</name>
    </ligand>
</feature>
<gene>
    <name evidence="3" type="ORF">GCM10009416_16430</name>
</gene>
<feature type="binding site" evidence="2">
    <location>
        <position position="194"/>
    </location>
    <ligand>
        <name>substrate</name>
    </ligand>
</feature>
<comment type="caution">
    <text evidence="2">Lacks conserved residue(s) required for the propagation of feature annotation.</text>
</comment>
<feature type="binding site" evidence="2">
    <location>
        <position position="213"/>
    </location>
    <ligand>
        <name>Mg(2+)</name>
        <dbReference type="ChEBI" id="CHEBI:18420"/>
    </ligand>
</feature>
<keyword evidence="2" id="KW-0460">Magnesium</keyword>
<feature type="active site" description="Proton acceptor" evidence="2">
    <location>
        <position position="74"/>
    </location>
</feature>
<comment type="subunit">
    <text evidence="2">Homodimer.</text>
</comment>
<comment type="similarity">
    <text evidence="2">Belongs to the UPP synthase family.</text>
</comment>
<proteinExistence type="inferred from homology"/>
<sequence>MSLASSPAPLVAPPGATPRHVAIIMDGNRRWAQARGLPVALGHKAGAEAARRATEAAVEQGVEWLTLFAFSSENWLRPADEITGLMGLLRFYLRSEVAALVRDGVRLRVIGERARFGPELVREMERAEELTANGTRLNLTVAMSYGARAEILAAARAAAAAAAAGRLEPAGLDEAGFAAHLATAGMPDPDLIIRTSGEQRLSNFLLWQAAYAEFVFQDVLWPDFGAGHLADALQQYAQRERRYGARVG</sequence>
<comment type="function">
    <text evidence="2">Catalyzes the condensation of isopentenyl diphosphate (IPP) with allylic pyrophosphates generating different type of terpenoids.</text>
</comment>
<dbReference type="InterPro" id="IPR018520">
    <property type="entry name" value="UPP_synth-like_CS"/>
</dbReference>
<evidence type="ECO:0000313" key="3">
    <source>
        <dbReference type="EMBL" id="GAA0578595.1"/>
    </source>
</evidence>
<dbReference type="CDD" id="cd00475">
    <property type="entry name" value="Cis_IPPS"/>
    <property type="match status" value="1"/>
</dbReference>
<feature type="binding site" evidence="2">
    <location>
        <position position="77"/>
    </location>
    <ligand>
        <name>substrate</name>
    </ligand>
</feature>
<comment type="caution">
    <text evidence="3">The sequence shown here is derived from an EMBL/GenBank/DDBJ whole genome shotgun (WGS) entry which is preliminary data.</text>
</comment>
<dbReference type="EMBL" id="BAAAFZ010000015">
    <property type="protein sequence ID" value="GAA0578595.1"/>
    <property type="molecule type" value="Genomic_DNA"/>
</dbReference>
<accession>A0ABN1EZQ6</accession>
<feature type="binding site" evidence="2">
    <location>
        <position position="26"/>
    </location>
    <ligand>
        <name>Mg(2+)</name>
        <dbReference type="ChEBI" id="CHEBI:18420"/>
    </ligand>
</feature>
<reference evidence="3 4" key="1">
    <citation type="journal article" date="2019" name="Int. J. Syst. Evol. Microbiol.">
        <title>The Global Catalogue of Microorganisms (GCM) 10K type strain sequencing project: providing services to taxonomists for standard genome sequencing and annotation.</title>
        <authorList>
            <consortium name="The Broad Institute Genomics Platform"/>
            <consortium name="The Broad Institute Genome Sequencing Center for Infectious Disease"/>
            <person name="Wu L."/>
            <person name="Ma J."/>
        </authorList>
    </citation>
    <scope>NUCLEOTIDE SEQUENCE [LARGE SCALE GENOMIC DNA]</scope>
    <source>
        <strain evidence="3 4">JCM 9933</strain>
    </source>
</reference>